<evidence type="ECO:0000256" key="1">
    <source>
        <dbReference type="SAM" id="SignalP"/>
    </source>
</evidence>
<dbReference type="EMBL" id="OOIN01000027">
    <property type="protein sequence ID" value="SPO29297.1"/>
    <property type="molecule type" value="Genomic_DNA"/>
</dbReference>
<sequence>MRLLSTAIRFFTLALVVETLPGILAARRKSARVHPITASEPLQLPEVMKWPFSINTEYHNRYSDLLQPHLQKIYNLPLARIDARRILPSDAPIPLSELEEQIRRYAKKKNFIRLGGELKSSRHKLLAFAIDGTYQDVGQKYFAILSFSPQADLMKPLFTVHAFIRSGRS</sequence>
<protein>
    <submittedName>
        <fullName evidence="2">Uncharacterized protein</fullName>
    </submittedName>
</protein>
<keyword evidence="3" id="KW-1185">Reference proteome</keyword>
<evidence type="ECO:0000313" key="2">
    <source>
        <dbReference type="EMBL" id="SPO29297.1"/>
    </source>
</evidence>
<evidence type="ECO:0000313" key="3">
    <source>
        <dbReference type="Proteomes" id="UP000324022"/>
    </source>
</evidence>
<organism evidence="2 3">
    <name type="scientific">Ustilago trichophora</name>
    <dbReference type="NCBI Taxonomy" id="86804"/>
    <lineage>
        <taxon>Eukaryota</taxon>
        <taxon>Fungi</taxon>
        <taxon>Dikarya</taxon>
        <taxon>Basidiomycota</taxon>
        <taxon>Ustilaginomycotina</taxon>
        <taxon>Ustilaginomycetes</taxon>
        <taxon>Ustilaginales</taxon>
        <taxon>Ustilaginaceae</taxon>
        <taxon>Ustilago</taxon>
    </lineage>
</organism>
<feature type="chain" id="PRO_5022789452" evidence="1">
    <location>
        <begin position="26"/>
        <end position="169"/>
    </location>
</feature>
<dbReference type="Proteomes" id="UP000324022">
    <property type="component" value="Unassembled WGS sequence"/>
</dbReference>
<proteinExistence type="predicted"/>
<keyword evidence="1" id="KW-0732">Signal</keyword>
<dbReference type="AlphaFoldDB" id="A0A5C3EHT3"/>
<name>A0A5C3EHT3_9BASI</name>
<feature type="signal peptide" evidence="1">
    <location>
        <begin position="1"/>
        <end position="25"/>
    </location>
</feature>
<reference evidence="2 3" key="1">
    <citation type="submission" date="2018-03" db="EMBL/GenBank/DDBJ databases">
        <authorList>
            <person name="Guldener U."/>
        </authorList>
    </citation>
    <scope>NUCLEOTIDE SEQUENCE [LARGE SCALE GENOMIC DNA]</scope>
    <source>
        <strain evidence="2 3">NBRC100155</strain>
    </source>
</reference>
<accession>A0A5C3EHT3</accession>
<gene>
    <name evidence="2" type="ORF">UTRI_06246</name>
</gene>